<dbReference type="EMBL" id="RRYP01003553">
    <property type="protein sequence ID" value="TNV83696.1"/>
    <property type="molecule type" value="Genomic_DNA"/>
</dbReference>
<reference evidence="1" key="1">
    <citation type="submission" date="2019-06" db="EMBL/GenBank/DDBJ databases">
        <authorList>
            <person name="Zheng W."/>
        </authorList>
    </citation>
    <scope>NUCLEOTIDE SEQUENCE</scope>
    <source>
        <strain evidence="1">QDHG01</strain>
    </source>
</reference>
<gene>
    <name evidence="1" type="ORF">FGO68_gene1337</name>
</gene>
<dbReference type="AlphaFoldDB" id="A0A8J8P109"/>
<protein>
    <submittedName>
        <fullName evidence="1">Uncharacterized protein</fullName>
    </submittedName>
</protein>
<keyword evidence="2" id="KW-1185">Reference proteome</keyword>
<evidence type="ECO:0000313" key="2">
    <source>
        <dbReference type="Proteomes" id="UP000785679"/>
    </source>
</evidence>
<sequence>MVSLFGQSLKVQPQGTSQIKIKLLKSLLHCGHMQRTRVLLTKPLRERYSKAMALTSTIKKQLTPAPRVTQNSSQPLT</sequence>
<evidence type="ECO:0000313" key="1">
    <source>
        <dbReference type="EMBL" id="TNV83696.1"/>
    </source>
</evidence>
<accession>A0A8J8P109</accession>
<proteinExistence type="predicted"/>
<dbReference type="Proteomes" id="UP000785679">
    <property type="component" value="Unassembled WGS sequence"/>
</dbReference>
<comment type="caution">
    <text evidence="1">The sequence shown here is derived from an EMBL/GenBank/DDBJ whole genome shotgun (WGS) entry which is preliminary data.</text>
</comment>
<organism evidence="1 2">
    <name type="scientific">Halteria grandinella</name>
    <dbReference type="NCBI Taxonomy" id="5974"/>
    <lineage>
        <taxon>Eukaryota</taxon>
        <taxon>Sar</taxon>
        <taxon>Alveolata</taxon>
        <taxon>Ciliophora</taxon>
        <taxon>Intramacronucleata</taxon>
        <taxon>Spirotrichea</taxon>
        <taxon>Stichotrichia</taxon>
        <taxon>Sporadotrichida</taxon>
        <taxon>Halteriidae</taxon>
        <taxon>Halteria</taxon>
    </lineage>
</organism>
<name>A0A8J8P109_HALGN</name>